<dbReference type="AlphaFoldDB" id="A0A8U0HW85"/>
<dbReference type="KEGG" id="halx:M0R89_03285"/>
<feature type="domain" description="N-acetyltransferase" evidence="1">
    <location>
        <begin position="6"/>
        <end position="143"/>
    </location>
</feature>
<dbReference type="PANTHER" id="PTHR47403">
    <property type="entry name" value="LOC100145250 PROTEIN"/>
    <property type="match status" value="1"/>
</dbReference>
<dbReference type="EMBL" id="CP096659">
    <property type="protein sequence ID" value="UPV75099.1"/>
    <property type="molecule type" value="Genomic_DNA"/>
</dbReference>
<reference evidence="2 3" key="1">
    <citation type="submission" date="2022-04" db="EMBL/GenBank/DDBJ databases">
        <title>Diverse halophilic archaea isolated from saline environments.</title>
        <authorList>
            <person name="Cui H.-L."/>
        </authorList>
    </citation>
    <scope>NUCLEOTIDE SEQUENCE [LARGE SCALE GENOMIC DNA]</scope>
    <source>
        <strain evidence="2 3">XZYJT49</strain>
    </source>
</reference>
<proteinExistence type="predicted"/>
<dbReference type="PROSITE" id="PS51186">
    <property type="entry name" value="GNAT"/>
    <property type="match status" value="1"/>
</dbReference>
<dbReference type="InterPro" id="IPR016181">
    <property type="entry name" value="Acyl_CoA_acyltransferase"/>
</dbReference>
<name>A0A8U0HW85_9EURY</name>
<dbReference type="Pfam" id="PF00583">
    <property type="entry name" value="Acetyltransf_1"/>
    <property type="match status" value="1"/>
</dbReference>
<dbReference type="InterPro" id="IPR000182">
    <property type="entry name" value="GNAT_dom"/>
</dbReference>
<dbReference type="SUPFAM" id="SSF55729">
    <property type="entry name" value="Acyl-CoA N-acyltransferases (Nat)"/>
    <property type="match status" value="1"/>
</dbReference>
<organism evidence="2 3">
    <name type="scientific">Halorussus limi</name>
    <dbReference type="NCBI Taxonomy" id="2938695"/>
    <lineage>
        <taxon>Archaea</taxon>
        <taxon>Methanobacteriati</taxon>
        <taxon>Methanobacteriota</taxon>
        <taxon>Stenosarchaea group</taxon>
        <taxon>Halobacteria</taxon>
        <taxon>Halobacteriales</taxon>
        <taxon>Haladaptataceae</taxon>
        <taxon>Halorussus</taxon>
    </lineage>
</organism>
<evidence type="ECO:0000313" key="2">
    <source>
        <dbReference type="EMBL" id="UPV75099.1"/>
    </source>
</evidence>
<dbReference type="GeneID" id="72184190"/>
<evidence type="ECO:0000259" key="1">
    <source>
        <dbReference type="PROSITE" id="PS51186"/>
    </source>
</evidence>
<dbReference type="GO" id="GO:0016747">
    <property type="term" value="F:acyltransferase activity, transferring groups other than amino-acyl groups"/>
    <property type="evidence" value="ECO:0007669"/>
    <property type="project" value="InterPro"/>
</dbReference>
<gene>
    <name evidence="2" type="ORF">M0R89_03285</name>
</gene>
<dbReference type="PANTHER" id="PTHR47403:SF6">
    <property type="entry name" value="N-ACETYLTRANSFERASE DOMAIN-CONTAINING PROTEIN"/>
    <property type="match status" value="1"/>
</dbReference>
<accession>A0A8U0HW85</accession>
<sequence length="308" mass="34164">MTGATIQLREARHEDYEQIAAFTRNTWPAREGGDYIPDVYHDWIDGDDRRTVVADAGDDIAGIVQCVLLSDWESWGQGMRVNPEFRGRGVANRMTEDLFSWAREQGATVMRNMVFSWNVAGLGQSRATGYDPVTEFRWAHPDPDADADPDAEVTAEPAAAWRFWTDSEARDRLRGLALDDEETWALSELTRGHLRSAADDDGLFVVQDDGTRGFAHRVREYERPAADADDGEATPESEQWAEYGVGAWADAESAGALFDAIARDAADRGADRTRVLIPETPRFVSDAAFCRVEVSDEPDFVLGADLTA</sequence>
<dbReference type="Proteomes" id="UP000830729">
    <property type="component" value="Chromosome"/>
</dbReference>
<dbReference type="Gene3D" id="3.40.630.30">
    <property type="match status" value="1"/>
</dbReference>
<evidence type="ECO:0000313" key="3">
    <source>
        <dbReference type="Proteomes" id="UP000830729"/>
    </source>
</evidence>
<keyword evidence="3" id="KW-1185">Reference proteome</keyword>
<dbReference type="RefSeq" id="WP_248651142.1">
    <property type="nucleotide sequence ID" value="NZ_CP096659.1"/>
</dbReference>
<dbReference type="CDD" id="cd04301">
    <property type="entry name" value="NAT_SF"/>
    <property type="match status" value="1"/>
</dbReference>
<protein>
    <submittedName>
        <fullName evidence="2">GNAT family N-acetyltransferase</fullName>
    </submittedName>
</protein>